<organism evidence="3 4">
    <name type="scientific">Hyphomicrobium facile</name>
    <dbReference type="NCBI Taxonomy" id="51670"/>
    <lineage>
        <taxon>Bacteria</taxon>
        <taxon>Pseudomonadati</taxon>
        <taxon>Pseudomonadota</taxon>
        <taxon>Alphaproteobacteria</taxon>
        <taxon>Hyphomicrobiales</taxon>
        <taxon>Hyphomicrobiaceae</taxon>
        <taxon>Hyphomicrobium</taxon>
    </lineage>
</organism>
<dbReference type="PANTHER" id="PTHR42951">
    <property type="entry name" value="METALLO-BETA-LACTAMASE DOMAIN-CONTAINING"/>
    <property type="match status" value="1"/>
</dbReference>
<sequence length="298" mass="32382">METVPETMRVLQLGKNLIGFYDGRVPGKRYHSSEPNWLDDGGYALGICSYAVVYGASAVVYDTHLSLAHARAIRRALEARGVRDIRVVLSHWHLDHVAGNAVFDDCEIIAGEETARLLIDKKKAIEAGTLDGLPGISPLVLPTTTFSEGFDLSCGDVGIELRPLDIHSRDGVAMYLPGDGTLLAGDTLEDTVTYVDEPDRLAQHLDGLAKLATWDFSRILPNHGAPERIAGPGYDAGLIDATRIYVERLIGVAQDDHLAGLPLKAFLAEPLADGAISYFEPYEAVHRMNIEKVRGRAA</sequence>
<comment type="similarity">
    <text evidence="1">Belongs to the metallo-beta-lactamase superfamily. Class-B beta-lactamase family.</text>
</comment>
<dbReference type="Gene3D" id="3.60.15.10">
    <property type="entry name" value="Ribonuclease Z/Hydroxyacylglutathione hydrolase-like"/>
    <property type="match status" value="1"/>
</dbReference>
<dbReference type="InterPro" id="IPR036866">
    <property type="entry name" value="RibonucZ/Hydroxyglut_hydro"/>
</dbReference>
<dbReference type="STRING" id="51670.SAMN04488557_3821"/>
<dbReference type="GO" id="GO:0017001">
    <property type="term" value="P:antibiotic catabolic process"/>
    <property type="evidence" value="ECO:0007669"/>
    <property type="project" value="UniProtKB-ARBA"/>
</dbReference>
<reference evidence="4" key="1">
    <citation type="submission" date="2016-10" db="EMBL/GenBank/DDBJ databases">
        <authorList>
            <person name="Varghese N."/>
            <person name="Submissions S."/>
        </authorList>
    </citation>
    <scope>NUCLEOTIDE SEQUENCE [LARGE SCALE GENOMIC DNA]</scope>
    <source>
        <strain evidence="4">DSM 1565</strain>
    </source>
</reference>
<proteinExistence type="inferred from homology"/>
<protein>
    <submittedName>
        <fullName evidence="3">Glyoxylase, beta-lactamase superfamily II</fullName>
    </submittedName>
</protein>
<dbReference type="InterPro" id="IPR001279">
    <property type="entry name" value="Metallo-B-lactamas"/>
</dbReference>
<dbReference type="PANTHER" id="PTHR42951:SF4">
    <property type="entry name" value="ACYL-COENZYME A THIOESTERASE MBLAC2"/>
    <property type="match status" value="1"/>
</dbReference>
<evidence type="ECO:0000313" key="4">
    <source>
        <dbReference type="Proteomes" id="UP000199423"/>
    </source>
</evidence>
<dbReference type="Pfam" id="PF00753">
    <property type="entry name" value="Lactamase_B"/>
    <property type="match status" value="1"/>
</dbReference>
<dbReference type="Proteomes" id="UP000199423">
    <property type="component" value="Unassembled WGS sequence"/>
</dbReference>
<dbReference type="InterPro" id="IPR050855">
    <property type="entry name" value="NDM-1-like"/>
</dbReference>
<dbReference type="SUPFAM" id="SSF56281">
    <property type="entry name" value="Metallo-hydrolase/oxidoreductase"/>
    <property type="match status" value="1"/>
</dbReference>
<feature type="domain" description="Metallo-beta-lactamase" evidence="2">
    <location>
        <begin position="46"/>
        <end position="223"/>
    </location>
</feature>
<accession>A0A1I7NVR1</accession>
<gene>
    <name evidence="3" type="ORF">SAMN04488557_3821</name>
</gene>
<evidence type="ECO:0000256" key="1">
    <source>
        <dbReference type="ARBA" id="ARBA00005250"/>
    </source>
</evidence>
<evidence type="ECO:0000259" key="2">
    <source>
        <dbReference type="SMART" id="SM00849"/>
    </source>
</evidence>
<evidence type="ECO:0000313" key="3">
    <source>
        <dbReference type="EMBL" id="SFV38732.1"/>
    </source>
</evidence>
<dbReference type="AlphaFoldDB" id="A0A1I7NVR1"/>
<dbReference type="SMART" id="SM00849">
    <property type="entry name" value="Lactamase_B"/>
    <property type="match status" value="1"/>
</dbReference>
<dbReference type="RefSeq" id="WP_092869330.1">
    <property type="nucleotide sequence ID" value="NZ_FPCH01000004.1"/>
</dbReference>
<keyword evidence="4" id="KW-1185">Reference proteome</keyword>
<name>A0A1I7NVR1_9HYPH</name>
<dbReference type="EMBL" id="FPCH01000004">
    <property type="protein sequence ID" value="SFV38732.1"/>
    <property type="molecule type" value="Genomic_DNA"/>
</dbReference>
<dbReference type="OrthoDB" id="2971563at2"/>